<dbReference type="EMBL" id="JAUSUT010000001">
    <property type="protein sequence ID" value="MDQ0383169.1"/>
    <property type="molecule type" value="Genomic_DNA"/>
</dbReference>
<name>A0ABU0F760_9PSEU</name>
<comment type="caution">
    <text evidence="2">The sequence shown here is derived from an EMBL/GenBank/DDBJ whole genome shotgun (WGS) entry which is preliminary data.</text>
</comment>
<evidence type="ECO:0000313" key="3">
    <source>
        <dbReference type="Proteomes" id="UP001229651"/>
    </source>
</evidence>
<gene>
    <name evidence="2" type="ORF">FB470_007163</name>
</gene>
<feature type="compositionally biased region" description="Pro residues" evidence="1">
    <location>
        <begin position="1"/>
        <end position="39"/>
    </location>
</feature>
<evidence type="ECO:0000313" key="2">
    <source>
        <dbReference type="EMBL" id="MDQ0383169.1"/>
    </source>
</evidence>
<dbReference type="Proteomes" id="UP001229651">
    <property type="component" value="Unassembled WGS sequence"/>
</dbReference>
<evidence type="ECO:0000256" key="1">
    <source>
        <dbReference type="SAM" id="MobiDB-lite"/>
    </source>
</evidence>
<feature type="compositionally biased region" description="Low complexity" evidence="1">
    <location>
        <begin position="40"/>
        <end position="49"/>
    </location>
</feature>
<accession>A0ABU0F760</accession>
<keyword evidence="3" id="KW-1185">Reference proteome</keyword>
<sequence length="189" mass="19359">MTPEPTPAPPPVTTLPALPKPAPPKPATPPASTTSPPPSASSRPSTTKTTPPPLVGAPNARGLITFYAAADNDPPGSREIAYPGTVHQRAGGTGTFTDPLTFAAEAGQFAPGTKIYVPAVRRYFVLEDTCATCSGSHIDLWAGPATDQGVVACEESLTRDGAQPYQVDPPPGLPTAPGDLYTGGRCYPA</sequence>
<reference evidence="2 3" key="1">
    <citation type="submission" date="2023-07" db="EMBL/GenBank/DDBJ databases">
        <title>Sequencing the genomes of 1000 actinobacteria strains.</title>
        <authorList>
            <person name="Klenk H.-P."/>
        </authorList>
    </citation>
    <scope>NUCLEOTIDE SEQUENCE [LARGE SCALE GENOMIC DNA]</scope>
    <source>
        <strain evidence="2 3">DSM 45805</strain>
    </source>
</reference>
<protein>
    <submittedName>
        <fullName evidence="2">3D (Asp-Asp-Asp) domain-containing protein</fullName>
    </submittedName>
</protein>
<feature type="region of interest" description="Disordered" evidence="1">
    <location>
        <begin position="1"/>
        <end position="59"/>
    </location>
</feature>
<organism evidence="2 3">
    <name type="scientific">Amycolatopsis thermophila</name>
    <dbReference type="NCBI Taxonomy" id="206084"/>
    <lineage>
        <taxon>Bacteria</taxon>
        <taxon>Bacillati</taxon>
        <taxon>Actinomycetota</taxon>
        <taxon>Actinomycetes</taxon>
        <taxon>Pseudonocardiales</taxon>
        <taxon>Pseudonocardiaceae</taxon>
        <taxon>Amycolatopsis</taxon>
    </lineage>
</organism>
<proteinExistence type="predicted"/>